<dbReference type="EMBL" id="LAZR01019650">
    <property type="protein sequence ID" value="KKL91764.1"/>
    <property type="molecule type" value="Genomic_DNA"/>
</dbReference>
<evidence type="ECO:0000313" key="1">
    <source>
        <dbReference type="EMBL" id="KKL91764.1"/>
    </source>
</evidence>
<protein>
    <submittedName>
        <fullName evidence="1">Uncharacterized protein</fullName>
    </submittedName>
</protein>
<name>A0A0F9FZF4_9ZZZZ</name>
<sequence>FEYGWNGKVAEKNSKISLCIDREDTL</sequence>
<accession>A0A0F9FZF4</accession>
<proteinExistence type="predicted"/>
<gene>
    <name evidence="1" type="ORF">LCGC14_1891490</name>
</gene>
<organism evidence="1">
    <name type="scientific">marine sediment metagenome</name>
    <dbReference type="NCBI Taxonomy" id="412755"/>
    <lineage>
        <taxon>unclassified sequences</taxon>
        <taxon>metagenomes</taxon>
        <taxon>ecological metagenomes</taxon>
    </lineage>
</organism>
<dbReference type="AlphaFoldDB" id="A0A0F9FZF4"/>
<reference evidence="1" key="1">
    <citation type="journal article" date="2015" name="Nature">
        <title>Complex archaea that bridge the gap between prokaryotes and eukaryotes.</title>
        <authorList>
            <person name="Spang A."/>
            <person name="Saw J.H."/>
            <person name="Jorgensen S.L."/>
            <person name="Zaremba-Niedzwiedzka K."/>
            <person name="Martijn J."/>
            <person name="Lind A.E."/>
            <person name="van Eijk R."/>
            <person name="Schleper C."/>
            <person name="Guy L."/>
            <person name="Ettema T.J."/>
        </authorList>
    </citation>
    <scope>NUCLEOTIDE SEQUENCE</scope>
</reference>
<feature type="non-terminal residue" evidence="1">
    <location>
        <position position="1"/>
    </location>
</feature>
<comment type="caution">
    <text evidence="1">The sequence shown here is derived from an EMBL/GenBank/DDBJ whole genome shotgun (WGS) entry which is preliminary data.</text>
</comment>